<dbReference type="Gene3D" id="3.30.2410.10">
    <property type="entry name" value="Hect, E3 ligase catalytic domain"/>
    <property type="match status" value="1"/>
</dbReference>
<dbReference type="PANTHER" id="PTHR45700:SF2">
    <property type="entry name" value="UBIQUITIN-PROTEIN LIGASE E3C"/>
    <property type="match status" value="1"/>
</dbReference>
<accession>A0AAD3HLY9</accession>
<evidence type="ECO:0000256" key="9">
    <source>
        <dbReference type="SAM" id="MobiDB-lite"/>
    </source>
</evidence>
<dbReference type="InterPro" id="IPR035983">
    <property type="entry name" value="Hect_E3_ubiquitin_ligase"/>
</dbReference>
<feature type="region of interest" description="Disordered" evidence="9">
    <location>
        <begin position="367"/>
        <end position="406"/>
    </location>
</feature>
<dbReference type="PROSITE" id="PS50096">
    <property type="entry name" value="IQ"/>
    <property type="match status" value="1"/>
</dbReference>
<feature type="compositionally biased region" description="Low complexity" evidence="9">
    <location>
        <begin position="151"/>
        <end position="188"/>
    </location>
</feature>
<dbReference type="CDD" id="cd00078">
    <property type="entry name" value="HECTc"/>
    <property type="match status" value="1"/>
</dbReference>
<gene>
    <name evidence="11" type="ORF">Agub_g6983</name>
</gene>
<dbReference type="Pfam" id="PF00632">
    <property type="entry name" value="HECT"/>
    <property type="match status" value="1"/>
</dbReference>
<keyword evidence="4" id="KW-0808">Transferase</keyword>
<comment type="caution">
    <text evidence="11">The sequence shown here is derived from an EMBL/GenBank/DDBJ whole genome shotgun (WGS) entry which is preliminary data.</text>
</comment>
<proteinExistence type="inferred from homology"/>
<dbReference type="SUPFAM" id="SSF56204">
    <property type="entry name" value="Hect, E3 ligase catalytic domain"/>
    <property type="match status" value="1"/>
</dbReference>
<feature type="region of interest" description="Disordered" evidence="9">
    <location>
        <begin position="976"/>
        <end position="1021"/>
    </location>
</feature>
<feature type="region of interest" description="Disordered" evidence="9">
    <location>
        <begin position="424"/>
        <end position="459"/>
    </location>
</feature>
<dbReference type="InterPro" id="IPR000569">
    <property type="entry name" value="HECT_dom"/>
</dbReference>
<comment type="catalytic activity">
    <reaction evidence="1">
        <text>S-ubiquitinyl-[E2 ubiquitin-conjugating enzyme]-L-cysteine + [acceptor protein]-L-lysine = [E2 ubiquitin-conjugating enzyme]-L-cysteine + N(6)-ubiquitinyl-[acceptor protein]-L-lysine.</text>
        <dbReference type="EC" id="2.3.2.26"/>
    </reaction>
</comment>
<evidence type="ECO:0000313" key="11">
    <source>
        <dbReference type="EMBL" id="GFR45588.1"/>
    </source>
</evidence>
<dbReference type="EC" id="2.3.2.26" evidence="3"/>
<feature type="compositionally biased region" description="Gly residues" evidence="9">
    <location>
        <begin position="926"/>
        <end position="941"/>
    </location>
</feature>
<feature type="compositionally biased region" description="Low complexity" evidence="9">
    <location>
        <begin position="569"/>
        <end position="598"/>
    </location>
</feature>
<name>A0AAD3HLY9_9CHLO</name>
<comment type="pathway">
    <text evidence="2">Protein modification; protein ubiquitination.</text>
</comment>
<feature type="compositionally biased region" description="Pro residues" evidence="9">
    <location>
        <begin position="112"/>
        <end position="130"/>
    </location>
</feature>
<feature type="compositionally biased region" description="Gly residues" evidence="9">
    <location>
        <begin position="278"/>
        <end position="296"/>
    </location>
</feature>
<feature type="compositionally biased region" description="Low complexity" evidence="9">
    <location>
        <begin position="131"/>
        <end position="142"/>
    </location>
</feature>
<organism evidence="11 12">
    <name type="scientific">Astrephomene gubernaculifera</name>
    <dbReference type="NCBI Taxonomy" id="47775"/>
    <lineage>
        <taxon>Eukaryota</taxon>
        <taxon>Viridiplantae</taxon>
        <taxon>Chlorophyta</taxon>
        <taxon>core chlorophytes</taxon>
        <taxon>Chlorophyceae</taxon>
        <taxon>CS clade</taxon>
        <taxon>Chlamydomonadales</taxon>
        <taxon>Astrephomenaceae</taxon>
        <taxon>Astrephomene</taxon>
    </lineage>
</organism>
<dbReference type="PROSITE" id="PS50237">
    <property type="entry name" value="HECT"/>
    <property type="match status" value="1"/>
</dbReference>
<evidence type="ECO:0000256" key="4">
    <source>
        <dbReference type="ARBA" id="ARBA00022679"/>
    </source>
</evidence>
<keyword evidence="12" id="KW-1185">Reference proteome</keyword>
<dbReference type="Gene3D" id="3.90.1750.10">
    <property type="entry name" value="Hect, E3 ligase catalytic domains"/>
    <property type="match status" value="1"/>
</dbReference>
<dbReference type="FunFam" id="3.30.2160.10:FF:000002">
    <property type="entry name" value="Putative Ubiquitin-protein ligase E3C"/>
    <property type="match status" value="1"/>
</dbReference>
<dbReference type="EMBL" id="BMAR01000010">
    <property type="protein sequence ID" value="GFR45588.1"/>
    <property type="molecule type" value="Genomic_DNA"/>
</dbReference>
<dbReference type="Proteomes" id="UP001054857">
    <property type="component" value="Unassembled WGS sequence"/>
</dbReference>
<evidence type="ECO:0000259" key="10">
    <source>
        <dbReference type="PROSITE" id="PS50237"/>
    </source>
</evidence>
<feature type="region of interest" description="Disordered" evidence="9">
    <location>
        <begin position="891"/>
        <end position="957"/>
    </location>
</feature>
<dbReference type="InterPro" id="IPR000048">
    <property type="entry name" value="IQ_motif_EF-hand-BS"/>
</dbReference>
<feature type="region of interest" description="Disordered" evidence="9">
    <location>
        <begin position="1316"/>
        <end position="1337"/>
    </location>
</feature>
<dbReference type="PANTHER" id="PTHR45700">
    <property type="entry name" value="UBIQUITIN-PROTEIN LIGASE E3C"/>
    <property type="match status" value="1"/>
</dbReference>
<evidence type="ECO:0000256" key="5">
    <source>
        <dbReference type="ARBA" id="ARBA00022786"/>
    </source>
</evidence>
<feature type="active site" description="Glycyl thioester intermediate" evidence="8">
    <location>
        <position position="1431"/>
    </location>
</feature>
<keyword evidence="5 8" id="KW-0833">Ubl conjugation pathway</keyword>
<reference evidence="11 12" key="1">
    <citation type="journal article" date="2021" name="Sci. Rep.">
        <title>Genome sequencing of the multicellular alga Astrephomene provides insights into convergent evolution of germ-soma differentiation.</title>
        <authorList>
            <person name="Yamashita S."/>
            <person name="Yamamoto K."/>
            <person name="Matsuzaki R."/>
            <person name="Suzuki S."/>
            <person name="Yamaguchi H."/>
            <person name="Hirooka S."/>
            <person name="Minakuchi Y."/>
            <person name="Miyagishima S."/>
            <person name="Kawachi M."/>
            <person name="Toyoda A."/>
            <person name="Nozaki H."/>
        </authorList>
    </citation>
    <scope>NUCLEOTIDE SEQUENCE [LARGE SCALE GENOMIC DNA]</scope>
    <source>
        <strain evidence="11 12">NIES-4017</strain>
    </source>
</reference>
<dbReference type="Gene3D" id="3.30.2160.10">
    <property type="entry name" value="Hect, E3 ligase catalytic domain"/>
    <property type="match status" value="1"/>
</dbReference>
<feature type="region of interest" description="Disordered" evidence="9">
    <location>
        <begin position="112"/>
        <end position="208"/>
    </location>
</feature>
<evidence type="ECO:0000256" key="8">
    <source>
        <dbReference type="PROSITE-ProRule" id="PRU00104"/>
    </source>
</evidence>
<comment type="similarity">
    <text evidence="7">Belongs to the UPL family.</text>
</comment>
<dbReference type="GO" id="GO:0000209">
    <property type="term" value="P:protein polyubiquitination"/>
    <property type="evidence" value="ECO:0007669"/>
    <property type="project" value="InterPro"/>
</dbReference>
<evidence type="ECO:0000256" key="7">
    <source>
        <dbReference type="ARBA" id="ARBA00061247"/>
    </source>
</evidence>
<dbReference type="SMART" id="SM00119">
    <property type="entry name" value="HECTc"/>
    <property type="match status" value="1"/>
</dbReference>
<dbReference type="SMART" id="SM00015">
    <property type="entry name" value="IQ"/>
    <property type="match status" value="1"/>
</dbReference>
<dbReference type="GO" id="GO:0006511">
    <property type="term" value="P:ubiquitin-dependent protein catabolic process"/>
    <property type="evidence" value="ECO:0007669"/>
    <property type="project" value="TreeGrafter"/>
</dbReference>
<feature type="region of interest" description="Disordered" evidence="9">
    <location>
        <begin position="566"/>
        <end position="628"/>
    </location>
</feature>
<feature type="compositionally biased region" description="Low complexity" evidence="9">
    <location>
        <begin position="1317"/>
        <end position="1330"/>
    </location>
</feature>
<evidence type="ECO:0000256" key="3">
    <source>
        <dbReference type="ARBA" id="ARBA00012485"/>
    </source>
</evidence>
<feature type="compositionally biased region" description="Basic residues" evidence="9">
    <location>
        <begin position="899"/>
        <end position="910"/>
    </location>
</feature>
<evidence type="ECO:0000256" key="6">
    <source>
        <dbReference type="ARBA" id="ARBA00057703"/>
    </source>
</evidence>
<feature type="domain" description="HECT" evidence="10">
    <location>
        <begin position="1092"/>
        <end position="1463"/>
    </location>
</feature>
<feature type="region of interest" description="Disordered" evidence="9">
    <location>
        <begin position="278"/>
        <end position="297"/>
    </location>
</feature>
<sequence>MRGLGGSTRKEQTRDELLDAVRSERAARSDARQRNRAAALIQRTWRGHAARRRLRAALVSEWAAEYGPLVAVAAAPGGGSVQGAGPRSLSAEEVAAKLLPPFLFLLKPPRAAAPPAVPPAAPPAAPPAPSATPSAAPAAAAPASPPPPRAPTAATAPSATPTPTATRASPAPSTPAPSAAPSTKTATPLRASPPGDPHGDGRAPGEGGSCCPHLPPALLNMVRGSLALLLRSCAASDPRDSYLALATCGDARQRASWQEQSWRLLLACCRLVAAPAAGGGRPGSTSSGAGGGGVSSGSGCMSDPVVDAAALRLAVLLTDASGWKCLTPGPSPQRSAAHAATAQLRCRLSARPQPLFAALARLLAAQHHQKQEGKQGQGLQQGQGQGGQRAPPAPAPPPPPQQPPQQLSRLLGLVVAVLRSALEGEEQGGQGRDGEQGQGSSSSNGGVAAGAGGRGEGGGGGGKGWRCVAAFAQLVLVAPGAVGAVPEEVQARLRAPDVWVPLCRCVRQLVRSGQLGGAVQAAWCLSNLIQLLLGPCMGPGAGGAGAAGAACRVLAPLSDSLWGPKQVVGASTSTSNTSSRAGAGTAAGTARTAAAAGTGSQGPGRQGAGRQEEEREQEEEAGGGSGSVAGAVAATAAALMRHVMRGVGRPSSPSPSSSLLPDLAAAVGGWWPLGQRGLLEPLLGELESQPGGVEVFADMCCTAMELGPRLNEAFAAEALRADVPSLLNALSFSPACLPRLWRWLCFSLGLPREVPAEAVRGLDVAALAGGVAGVGPAGARVLGLFCRTYSQLLLVLDDGEFYGQQPRPLSLGAARAVGACLNSLVFHTYLPKGSPPSSDPSPGATSHPAYALLSEWAPKLLRELYERDVRRPYCQPILWLAPYLEMFGSGEEEGGGAGTHKKTRCPRRRTGSSGGRPRFLDPESWFGGGGSEGGGAWGQEGGSEPPPPPDPAATRIGPFTTGAVLHWLMYGGSGGGGGGGGGVHEEDDEGVAAATSAGGSAAGGGAAGAAAPALQSRPGEGCRPSSVASLLRVMPQAVPFPRRVDLLRALLAEDRARGRWEQPVSAGGVPPIKVTIHRSSLMEDAYRGLAARGEGIKARLQVKFINESGLEEAGLDFGGLQKELLERVVAAGLDAQYGLFTCTSPEGLAHPNPAAERLEGGLPLLEFLGLMFGKALYEGILLPVPFAHFFIARLQGRAPLFDDLASLDPQLHKNLLMVKRYEGDVSELGLTFAASTDFFGCPTTHELLPGGAEVAVTNDSRLLYCHLLADWHLTGKLGTTAAAFARGLFAVIPQASLRLFNPREFNQLLSGAADSYTTPSSSLSSPSTSLVPRPPGPAPLDVADMRRWTRYSGGYSPESPTVRHFWRVVSELSAGEQAALLRFVTSCSRPPLGGFRYLNPPLTLHQVDCDAGVFAALGGRDVSRLPSASTCYNMLKLPNYRRAATLREKLLYSISSGAGFELS</sequence>
<evidence type="ECO:0000256" key="2">
    <source>
        <dbReference type="ARBA" id="ARBA00004906"/>
    </source>
</evidence>
<evidence type="ECO:0000256" key="1">
    <source>
        <dbReference type="ARBA" id="ARBA00000885"/>
    </source>
</evidence>
<evidence type="ECO:0000313" key="12">
    <source>
        <dbReference type="Proteomes" id="UP001054857"/>
    </source>
</evidence>
<feature type="compositionally biased region" description="Gly residues" evidence="9">
    <location>
        <begin position="447"/>
        <end position="459"/>
    </location>
</feature>
<protein>
    <recommendedName>
        <fullName evidence="3">HECT-type E3 ubiquitin transferase</fullName>
        <ecNumber evidence="3">2.3.2.26</ecNumber>
    </recommendedName>
</protein>
<dbReference type="GO" id="GO:0061630">
    <property type="term" value="F:ubiquitin protein ligase activity"/>
    <property type="evidence" value="ECO:0007669"/>
    <property type="project" value="UniProtKB-EC"/>
</dbReference>
<comment type="function">
    <text evidence="6">Probable E3 ubiquitin-protein ligase which mediates ubiquitination and subsequent proteasomal degradation of target proteins.</text>
</comment>
<dbReference type="InterPro" id="IPR044611">
    <property type="entry name" value="E3A/B/C-like"/>
</dbReference>
<feature type="compositionally biased region" description="Pro residues" evidence="9">
    <location>
        <begin position="391"/>
        <end position="403"/>
    </location>
</feature>
<feature type="compositionally biased region" description="Gly residues" evidence="9">
    <location>
        <begin position="375"/>
        <end position="387"/>
    </location>
</feature>